<keyword evidence="2" id="KW-1185">Reference proteome</keyword>
<dbReference type="AlphaFoldDB" id="A0A6A2XPS8"/>
<gene>
    <name evidence="1" type="ORF">F3Y22_tig00111409pilonHSYRG00234</name>
</gene>
<organism evidence="1 2">
    <name type="scientific">Hibiscus syriacus</name>
    <name type="common">Rose of Sharon</name>
    <dbReference type="NCBI Taxonomy" id="106335"/>
    <lineage>
        <taxon>Eukaryota</taxon>
        <taxon>Viridiplantae</taxon>
        <taxon>Streptophyta</taxon>
        <taxon>Embryophyta</taxon>
        <taxon>Tracheophyta</taxon>
        <taxon>Spermatophyta</taxon>
        <taxon>Magnoliopsida</taxon>
        <taxon>eudicotyledons</taxon>
        <taxon>Gunneridae</taxon>
        <taxon>Pentapetalae</taxon>
        <taxon>rosids</taxon>
        <taxon>malvids</taxon>
        <taxon>Malvales</taxon>
        <taxon>Malvaceae</taxon>
        <taxon>Malvoideae</taxon>
        <taxon>Hibiscus</taxon>
    </lineage>
</organism>
<sequence>MARIMRLAWQYVSNGDTARDDYIWKCVCAKRWPSVCKRPSPPTATYYKLYRTFYKRKHQRTLLPQRLSFNDLDFFTDIWTEDKLIFSEVVRGPVLRNGFKIPHIEYKLTLPVEPRFDLPWSQTTSVSVLVERTDSNKVARIVNKSLFDYIDRTASRALAFDQCF</sequence>
<evidence type="ECO:0000313" key="2">
    <source>
        <dbReference type="Proteomes" id="UP000436088"/>
    </source>
</evidence>
<dbReference type="InterPro" id="IPR044207">
    <property type="entry name" value="At5g39250-like"/>
</dbReference>
<name>A0A6A2XPS8_HIBSY</name>
<evidence type="ECO:0000313" key="1">
    <source>
        <dbReference type="EMBL" id="KAE8678461.1"/>
    </source>
</evidence>
<comment type="caution">
    <text evidence="1">The sequence shown here is derived from an EMBL/GenBank/DDBJ whole genome shotgun (WGS) entry which is preliminary data.</text>
</comment>
<proteinExistence type="predicted"/>
<protein>
    <submittedName>
        <fullName evidence="1">F-box protein</fullName>
    </submittedName>
</protein>
<accession>A0A6A2XPS8</accession>
<dbReference type="Proteomes" id="UP000436088">
    <property type="component" value="Unassembled WGS sequence"/>
</dbReference>
<dbReference type="PANTHER" id="PTHR47722">
    <property type="entry name" value="EXPRESSED PROTEIN"/>
    <property type="match status" value="1"/>
</dbReference>
<dbReference type="PANTHER" id="PTHR47722:SF1">
    <property type="entry name" value="F-BOX DOMAIN CONTAINING PROTEIN, EXPRESSED"/>
    <property type="match status" value="1"/>
</dbReference>
<reference evidence="1" key="1">
    <citation type="submission" date="2019-09" db="EMBL/GenBank/DDBJ databases">
        <title>Draft genome information of white flower Hibiscus syriacus.</title>
        <authorList>
            <person name="Kim Y.-M."/>
        </authorList>
    </citation>
    <scope>NUCLEOTIDE SEQUENCE [LARGE SCALE GENOMIC DNA]</scope>
    <source>
        <strain evidence="1">YM2019G1</strain>
    </source>
</reference>
<dbReference type="EMBL" id="VEPZ02001335">
    <property type="protein sequence ID" value="KAE8678461.1"/>
    <property type="molecule type" value="Genomic_DNA"/>
</dbReference>